<gene>
    <name evidence="2" type="ORF">MSPICULIGERA_LOCUS21353</name>
</gene>
<sequence length="130" mass="14511">MAIFVVLGLLAALYAVGALKDKECLMLPLITLQIVLCAFLGLFIIIWWIGTVLSLFDLVHYSSPTAYLTTKEFFLLAGVLLLILFFIAYQISRILYKGMRSVELNSYFKQHAGAIMTRSLSLSTGKPTEL</sequence>
<name>A0AA36G8K5_9BILA</name>
<keyword evidence="1" id="KW-0472">Membrane</keyword>
<evidence type="ECO:0000313" key="3">
    <source>
        <dbReference type="Proteomes" id="UP001177023"/>
    </source>
</evidence>
<accession>A0AA36G8K5</accession>
<proteinExistence type="predicted"/>
<evidence type="ECO:0000256" key="1">
    <source>
        <dbReference type="SAM" id="Phobius"/>
    </source>
</evidence>
<evidence type="ECO:0000313" key="2">
    <source>
        <dbReference type="EMBL" id="CAJ0583265.1"/>
    </source>
</evidence>
<feature type="transmembrane region" description="Helical" evidence="1">
    <location>
        <begin position="30"/>
        <end position="61"/>
    </location>
</feature>
<keyword evidence="1" id="KW-0812">Transmembrane</keyword>
<protein>
    <submittedName>
        <fullName evidence="2">Uncharacterized protein</fullName>
    </submittedName>
</protein>
<keyword evidence="1" id="KW-1133">Transmembrane helix</keyword>
<dbReference type="Proteomes" id="UP001177023">
    <property type="component" value="Unassembled WGS sequence"/>
</dbReference>
<feature type="transmembrane region" description="Helical" evidence="1">
    <location>
        <begin position="73"/>
        <end position="91"/>
    </location>
</feature>
<comment type="caution">
    <text evidence="2">The sequence shown here is derived from an EMBL/GenBank/DDBJ whole genome shotgun (WGS) entry which is preliminary data.</text>
</comment>
<dbReference type="AlphaFoldDB" id="A0AA36G8K5"/>
<organism evidence="2 3">
    <name type="scientific">Mesorhabditis spiculigera</name>
    <dbReference type="NCBI Taxonomy" id="96644"/>
    <lineage>
        <taxon>Eukaryota</taxon>
        <taxon>Metazoa</taxon>
        <taxon>Ecdysozoa</taxon>
        <taxon>Nematoda</taxon>
        <taxon>Chromadorea</taxon>
        <taxon>Rhabditida</taxon>
        <taxon>Rhabditina</taxon>
        <taxon>Rhabditomorpha</taxon>
        <taxon>Rhabditoidea</taxon>
        <taxon>Rhabditidae</taxon>
        <taxon>Mesorhabditinae</taxon>
        <taxon>Mesorhabditis</taxon>
    </lineage>
</organism>
<reference evidence="2" key="1">
    <citation type="submission" date="2023-06" db="EMBL/GenBank/DDBJ databases">
        <authorList>
            <person name="Delattre M."/>
        </authorList>
    </citation>
    <scope>NUCLEOTIDE SEQUENCE</scope>
    <source>
        <strain evidence="2">AF72</strain>
    </source>
</reference>
<feature type="non-terminal residue" evidence="2">
    <location>
        <position position="1"/>
    </location>
</feature>
<dbReference type="EMBL" id="CATQJA010002665">
    <property type="protein sequence ID" value="CAJ0583265.1"/>
    <property type="molecule type" value="Genomic_DNA"/>
</dbReference>
<keyword evidence="3" id="KW-1185">Reference proteome</keyword>